<dbReference type="InterPro" id="IPR003593">
    <property type="entry name" value="AAA+_ATPase"/>
</dbReference>
<dbReference type="GO" id="GO:0016887">
    <property type="term" value="F:ATP hydrolysis activity"/>
    <property type="evidence" value="ECO:0007669"/>
    <property type="project" value="InterPro"/>
</dbReference>
<dbReference type="GO" id="GO:0005524">
    <property type="term" value="F:ATP binding"/>
    <property type="evidence" value="ECO:0007669"/>
    <property type="project" value="UniProtKB-KW"/>
</dbReference>
<feature type="region of interest" description="Disordered" evidence="9">
    <location>
        <begin position="355"/>
        <end position="382"/>
    </location>
</feature>
<comment type="similarity">
    <text evidence="1">Belongs to the ABC transporter superfamily.</text>
</comment>
<proteinExistence type="inferred from homology"/>
<dbReference type="Proteomes" id="UP001055460">
    <property type="component" value="Plasmid pA"/>
</dbReference>
<keyword evidence="3" id="KW-1003">Cell membrane</keyword>
<dbReference type="InterPro" id="IPR003439">
    <property type="entry name" value="ABC_transporter-like_ATP-bd"/>
</dbReference>
<dbReference type="Pfam" id="PF12857">
    <property type="entry name" value="TOBE_3"/>
    <property type="match status" value="1"/>
</dbReference>
<dbReference type="InterPro" id="IPR008995">
    <property type="entry name" value="Mo/tungstate-bd_C_term_dom"/>
</dbReference>
<dbReference type="GO" id="GO:0043190">
    <property type="term" value="C:ATP-binding cassette (ABC) transporter complex"/>
    <property type="evidence" value="ECO:0007669"/>
    <property type="project" value="InterPro"/>
</dbReference>
<evidence type="ECO:0000313" key="11">
    <source>
        <dbReference type="EMBL" id="USJ26754.1"/>
    </source>
</evidence>
<dbReference type="InterPro" id="IPR027417">
    <property type="entry name" value="P-loop_NTPase"/>
</dbReference>
<evidence type="ECO:0000313" key="12">
    <source>
        <dbReference type="Proteomes" id="UP001055460"/>
    </source>
</evidence>
<reference evidence="11" key="1">
    <citation type="submission" date="2022-06" db="EMBL/GenBank/DDBJ databases">
        <title>Physiological and biochemical characterization and genomic elucidation of a strain of the genus Ensifer adhaerens M8 that combines arsenic oxidation and chromium reduction.</title>
        <authorList>
            <person name="Li X."/>
            <person name="Yu c."/>
        </authorList>
    </citation>
    <scope>NUCLEOTIDE SEQUENCE</scope>
    <source>
        <strain evidence="11">M8</strain>
        <plasmid evidence="11">pA</plasmid>
    </source>
</reference>
<evidence type="ECO:0000256" key="8">
    <source>
        <dbReference type="ARBA" id="ARBA00023136"/>
    </source>
</evidence>
<evidence type="ECO:0000256" key="5">
    <source>
        <dbReference type="ARBA" id="ARBA00022840"/>
    </source>
</evidence>
<dbReference type="EMBL" id="CP098808">
    <property type="protein sequence ID" value="USJ26754.1"/>
    <property type="molecule type" value="Genomic_DNA"/>
</dbReference>
<evidence type="ECO:0000256" key="3">
    <source>
        <dbReference type="ARBA" id="ARBA00022475"/>
    </source>
</evidence>
<keyword evidence="2" id="KW-0813">Transport</keyword>
<evidence type="ECO:0000256" key="7">
    <source>
        <dbReference type="ARBA" id="ARBA00023032"/>
    </source>
</evidence>
<dbReference type="PANTHER" id="PTHR42781">
    <property type="entry name" value="SPERMIDINE/PUTRESCINE IMPORT ATP-BINDING PROTEIN POTA"/>
    <property type="match status" value="1"/>
</dbReference>
<dbReference type="Pfam" id="PF00005">
    <property type="entry name" value="ABC_tran"/>
    <property type="match status" value="1"/>
</dbReference>
<dbReference type="InterPro" id="IPR017871">
    <property type="entry name" value="ABC_transporter-like_CS"/>
</dbReference>
<dbReference type="PROSITE" id="PS00211">
    <property type="entry name" value="ABC_TRANSPORTER_1"/>
    <property type="match status" value="1"/>
</dbReference>
<evidence type="ECO:0000256" key="1">
    <source>
        <dbReference type="ARBA" id="ARBA00005417"/>
    </source>
</evidence>
<gene>
    <name evidence="11" type="ORF">NE863_22700</name>
</gene>
<dbReference type="AlphaFoldDB" id="A0A9Q9DCR4"/>
<evidence type="ECO:0000256" key="4">
    <source>
        <dbReference type="ARBA" id="ARBA00022741"/>
    </source>
</evidence>
<dbReference type="InterPro" id="IPR024765">
    <property type="entry name" value="TOBE-like"/>
</dbReference>
<evidence type="ECO:0000256" key="9">
    <source>
        <dbReference type="SAM" id="MobiDB-lite"/>
    </source>
</evidence>
<accession>A0A9Q9DCR4</accession>
<dbReference type="RefSeq" id="WP_252160874.1">
    <property type="nucleotide sequence ID" value="NZ_CP098808.1"/>
</dbReference>
<dbReference type="PANTHER" id="PTHR42781:SF4">
    <property type="entry name" value="SPERMIDINE_PUTRESCINE IMPORT ATP-BINDING PROTEIN POTA"/>
    <property type="match status" value="1"/>
</dbReference>
<dbReference type="NCBIfam" id="TIGR00968">
    <property type="entry name" value="3a0106s01"/>
    <property type="match status" value="1"/>
</dbReference>
<evidence type="ECO:0000256" key="2">
    <source>
        <dbReference type="ARBA" id="ARBA00022448"/>
    </source>
</evidence>
<dbReference type="GO" id="GO:0015419">
    <property type="term" value="F:ABC-type sulfate transporter activity"/>
    <property type="evidence" value="ECO:0007669"/>
    <property type="project" value="InterPro"/>
</dbReference>
<organism evidence="11 12">
    <name type="scientific">Ensifer adhaerens</name>
    <name type="common">Sinorhizobium morelense</name>
    <dbReference type="NCBI Taxonomy" id="106592"/>
    <lineage>
        <taxon>Bacteria</taxon>
        <taxon>Pseudomonadati</taxon>
        <taxon>Pseudomonadota</taxon>
        <taxon>Alphaproteobacteria</taxon>
        <taxon>Hyphomicrobiales</taxon>
        <taxon>Rhizobiaceae</taxon>
        <taxon>Sinorhizobium/Ensifer group</taxon>
        <taxon>Ensifer</taxon>
    </lineage>
</organism>
<feature type="domain" description="ABC transporter" evidence="10">
    <location>
        <begin position="3"/>
        <end position="237"/>
    </location>
</feature>
<keyword evidence="6" id="KW-1278">Translocase</keyword>
<keyword evidence="11" id="KW-0614">Plasmid</keyword>
<dbReference type="CDD" id="cd03296">
    <property type="entry name" value="ABC_CysA_sulfate_importer"/>
    <property type="match status" value="1"/>
</dbReference>
<dbReference type="InterPro" id="IPR050093">
    <property type="entry name" value="ABC_SmlMolc_Importer"/>
</dbReference>
<dbReference type="GO" id="GO:0015697">
    <property type="term" value="P:quaternary ammonium group transport"/>
    <property type="evidence" value="ECO:0007669"/>
    <property type="project" value="UniProtKB-ARBA"/>
</dbReference>
<geneLocation type="plasmid" evidence="11 12">
    <name>pA</name>
</geneLocation>
<sequence>MDVRVHNIRKEFGRFPALDDVSLDIRSGELIALLGPSGSGKTTLLRLVAGLESPTEGTIFFGDEDASQKTVQQRNIGFVFQHYALFRHMTVLDNVAFGLKVRPSNRRPPSAEIRKRALDLLDLVQLSGLDKRYPAQLSGGQRQRVALARAMAVEPNVLLLDEPFGALDAQVRKELRKWLRDIHDRTGHTTIFVTHDQDEALELADRVVVMSKGVIEQVGTPDEIYDHPVSPFVYGFIGQSNCLNVTLQNGEIWFEDRPIGLRAPSEPDGPAKLHFRPHDIELIDGCGGCLAGLVAASRRVAGTRHLELDLGRNHPHVEIELSPERAAAGDHSRIAFRPTKWKIFREGRPEMKIAPAGATESQRQTADEAESMLAAQVSWATP</sequence>
<protein>
    <submittedName>
        <fullName evidence="11">Sulfate/molybdate ABC transporter ATP-binding protein</fullName>
    </submittedName>
</protein>
<dbReference type="Gene3D" id="3.40.50.300">
    <property type="entry name" value="P-loop containing nucleotide triphosphate hydrolases"/>
    <property type="match status" value="1"/>
</dbReference>
<dbReference type="PROSITE" id="PS50893">
    <property type="entry name" value="ABC_TRANSPORTER_2"/>
    <property type="match status" value="1"/>
</dbReference>
<dbReference type="FunFam" id="3.40.50.300:FF:000425">
    <property type="entry name" value="Probable ABC transporter, ATP-binding subunit"/>
    <property type="match status" value="1"/>
</dbReference>
<dbReference type="InterPro" id="IPR005666">
    <property type="entry name" value="Sulph_transpt1"/>
</dbReference>
<evidence type="ECO:0000259" key="10">
    <source>
        <dbReference type="PROSITE" id="PS50893"/>
    </source>
</evidence>
<keyword evidence="7" id="KW-0764">Sulfate transport</keyword>
<keyword evidence="5 11" id="KW-0067">ATP-binding</keyword>
<keyword evidence="4" id="KW-0547">Nucleotide-binding</keyword>
<dbReference type="SMART" id="SM00382">
    <property type="entry name" value="AAA"/>
    <property type="match status" value="1"/>
</dbReference>
<name>A0A9Q9DCR4_ENSAD</name>
<dbReference type="SUPFAM" id="SSF52540">
    <property type="entry name" value="P-loop containing nucleoside triphosphate hydrolases"/>
    <property type="match status" value="1"/>
</dbReference>
<evidence type="ECO:0000256" key="6">
    <source>
        <dbReference type="ARBA" id="ARBA00022967"/>
    </source>
</evidence>
<dbReference type="SUPFAM" id="SSF50331">
    <property type="entry name" value="MOP-like"/>
    <property type="match status" value="1"/>
</dbReference>
<keyword evidence="8" id="KW-0472">Membrane</keyword>